<gene>
    <name evidence="1" type="ORF">TM448A00260_0026</name>
</gene>
<keyword evidence="1" id="KW-0946">Virion</keyword>
<organism evidence="1">
    <name type="scientific">viral metagenome</name>
    <dbReference type="NCBI Taxonomy" id="1070528"/>
    <lineage>
        <taxon>unclassified sequences</taxon>
        <taxon>metagenomes</taxon>
        <taxon>organismal metagenomes</taxon>
    </lineage>
</organism>
<dbReference type="AlphaFoldDB" id="A0A6H1ZDY8"/>
<dbReference type="EMBL" id="MT143993">
    <property type="protein sequence ID" value="QJA45597.1"/>
    <property type="molecule type" value="Genomic_DNA"/>
</dbReference>
<keyword evidence="1" id="KW-0167">Capsid protein</keyword>
<accession>A0A6H1ZDY8</accession>
<reference evidence="1" key="1">
    <citation type="submission" date="2020-03" db="EMBL/GenBank/DDBJ databases">
        <title>The deep terrestrial virosphere.</title>
        <authorList>
            <person name="Holmfeldt K."/>
            <person name="Nilsson E."/>
            <person name="Simone D."/>
            <person name="Lopez-Fernandez M."/>
            <person name="Wu X."/>
            <person name="de Brujin I."/>
            <person name="Lundin D."/>
            <person name="Andersson A."/>
            <person name="Bertilsson S."/>
            <person name="Dopson M."/>
        </authorList>
    </citation>
    <scope>NUCLEOTIDE SEQUENCE</scope>
    <source>
        <strain evidence="1">TM448A00260</strain>
    </source>
</reference>
<sequence>MAMNDFGEVFAAKVTRRFFADAVTPAITNSNYEGQLKQMGDRLNMLSFPGMVQTGDYVAGTDMSTFAIYDLEDVLIVEKRKYYNFPIDRLENLFTYVDDASETLVESASRKFSEDVDRYVLEQAQFSKAGSWIGIDLRVTGSSRDTEASIATTATGGTVTIDLGSVNGDGTIEHGDGTLDYGGFDAADVGKPIRLTSGTTWATSWYRITAVTDSVTATVENWDAATEAMDIPNGDVLRGLGGSLALTGGQINTDGKVTTEGGWGWELQAARSTTISSTTIYNQMTLLAEKLDENEIPQTDRHVSLPDAGISVLKQSATMTPAIEIAYNDIILNGRIGKVAGFDVHQASGFRVSTRVEHPTSTGQGADTALTTGARAHLILANHISFCTFAHKWQESRVIDAESQFAKKYQGLNLYGAKVAGIRRASGALLFGKL</sequence>
<protein>
    <submittedName>
        <fullName evidence="1">Putative coat protein</fullName>
    </submittedName>
</protein>
<name>A0A6H1ZDY8_9ZZZZ</name>
<proteinExistence type="predicted"/>
<evidence type="ECO:0000313" key="1">
    <source>
        <dbReference type="EMBL" id="QJA45597.1"/>
    </source>
</evidence>
<dbReference type="GO" id="GO:0019028">
    <property type="term" value="C:viral capsid"/>
    <property type="evidence" value="ECO:0007669"/>
    <property type="project" value="UniProtKB-KW"/>
</dbReference>